<gene>
    <name evidence="1" type="ORF">LG651_09885</name>
</gene>
<dbReference type="Proteomes" id="UP001139286">
    <property type="component" value="Unassembled WGS sequence"/>
</dbReference>
<name>A0A9X1L7I7_9FLAO</name>
<protein>
    <submittedName>
        <fullName evidence="1">DUF493 family protein</fullName>
    </submittedName>
</protein>
<sequence>MSTAQNPEEFYKKLKSQLQDTALWPSEYLYKFIVKTDPIKIKQVALIFDNLGAVINTVESKNGKYTSVSINVVMKNPDAVIEKYKEVAEKVEGVISL</sequence>
<evidence type="ECO:0000313" key="1">
    <source>
        <dbReference type="EMBL" id="MCB4808564.1"/>
    </source>
</evidence>
<dbReference type="RefSeq" id="WP_226695963.1">
    <property type="nucleotide sequence ID" value="NZ_JAJAPX010000003.1"/>
</dbReference>
<keyword evidence="2" id="KW-1185">Reference proteome</keyword>
<dbReference type="AlphaFoldDB" id="A0A9X1L7I7"/>
<dbReference type="EMBL" id="JAJAPX010000003">
    <property type="protein sequence ID" value="MCB4808564.1"/>
    <property type="molecule type" value="Genomic_DNA"/>
</dbReference>
<proteinExistence type="predicted"/>
<dbReference type="Pfam" id="PF04359">
    <property type="entry name" value="DUF493"/>
    <property type="match status" value="1"/>
</dbReference>
<organism evidence="1 2">
    <name type="scientific">Neotamlana sargassicola</name>
    <dbReference type="NCBI Taxonomy" id="2883125"/>
    <lineage>
        <taxon>Bacteria</taxon>
        <taxon>Pseudomonadati</taxon>
        <taxon>Bacteroidota</taxon>
        <taxon>Flavobacteriia</taxon>
        <taxon>Flavobacteriales</taxon>
        <taxon>Flavobacteriaceae</taxon>
        <taxon>Neotamlana</taxon>
    </lineage>
</organism>
<comment type="caution">
    <text evidence="1">The sequence shown here is derived from an EMBL/GenBank/DDBJ whole genome shotgun (WGS) entry which is preliminary data.</text>
</comment>
<dbReference type="Gene3D" id="3.30.70.260">
    <property type="match status" value="1"/>
</dbReference>
<dbReference type="InterPro" id="IPR007454">
    <property type="entry name" value="UPF0250_YbeD-like"/>
</dbReference>
<reference evidence="1" key="1">
    <citation type="submission" date="2021-10" db="EMBL/GenBank/DDBJ databases">
        <title>Tamlana sargassums sp. nov., and Tamlana laminarinivorans sp. nov., two new bacteria isolated from the brown alga.</title>
        <authorList>
            <person name="Li J."/>
        </authorList>
    </citation>
    <scope>NUCLEOTIDE SEQUENCE</scope>
    <source>
        <strain evidence="1">62-3</strain>
    </source>
</reference>
<dbReference type="SUPFAM" id="SSF117991">
    <property type="entry name" value="YbeD/HP0495-like"/>
    <property type="match status" value="1"/>
</dbReference>
<evidence type="ECO:0000313" key="2">
    <source>
        <dbReference type="Proteomes" id="UP001139286"/>
    </source>
</evidence>
<accession>A0A9X1L7I7</accession>
<dbReference type="InterPro" id="IPR027471">
    <property type="entry name" value="YbeD-like_sf"/>
</dbReference>